<gene>
    <name evidence="6" type="ORF">EP867_15645</name>
</gene>
<dbReference type="AlphaFoldDB" id="A0A3S3UQE6"/>
<dbReference type="InterPro" id="IPR005119">
    <property type="entry name" value="LysR_subst-bd"/>
</dbReference>
<keyword evidence="2" id="KW-0805">Transcription regulation</keyword>
<evidence type="ECO:0000259" key="5">
    <source>
        <dbReference type="PROSITE" id="PS50931"/>
    </source>
</evidence>
<keyword evidence="7" id="KW-1185">Reference proteome</keyword>
<evidence type="ECO:0000313" key="6">
    <source>
        <dbReference type="EMBL" id="RWY38733.1"/>
    </source>
</evidence>
<dbReference type="GO" id="GO:0043565">
    <property type="term" value="F:sequence-specific DNA binding"/>
    <property type="evidence" value="ECO:0007669"/>
    <property type="project" value="TreeGrafter"/>
</dbReference>
<feature type="domain" description="HTH lysR-type" evidence="5">
    <location>
        <begin position="9"/>
        <end position="66"/>
    </location>
</feature>
<dbReference type="EMBL" id="SBLC01000032">
    <property type="protein sequence ID" value="RWY38733.1"/>
    <property type="molecule type" value="Genomic_DNA"/>
</dbReference>
<evidence type="ECO:0000256" key="2">
    <source>
        <dbReference type="ARBA" id="ARBA00023015"/>
    </source>
</evidence>
<reference evidence="6 7" key="1">
    <citation type="journal article" date="2015" name="Int. J. Syst. Evol. Microbiol.">
        <title>Gemmobacter intermedius sp. nov., isolated from a white stork (Ciconia ciconia).</title>
        <authorList>
            <person name="Kampfer P."/>
            <person name="Jerzak L."/>
            <person name="Wilharm G."/>
            <person name="Golke J."/>
            <person name="Busse H.J."/>
            <person name="Glaeser S.P."/>
        </authorList>
    </citation>
    <scope>NUCLEOTIDE SEQUENCE [LARGE SCALE GENOMIC DNA]</scope>
    <source>
        <strain evidence="6 7">119/4</strain>
    </source>
</reference>
<dbReference type="Pfam" id="PF03466">
    <property type="entry name" value="LysR_substrate"/>
    <property type="match status" value="1"/>
</dbReference>
<protein>
    <submittedName>
        <fullName evidence="6">LysR family transcriptional regulator</fullName>
    </submittedName>
</protein>
<dbReference type="PANTHER" id="PTHR30537">
    <property type="entry name" value="HTH-TYPE TRANSCRIPTIONAL REGULATOR"/>
    <property type="match status" value="1"/>
</dbReference>
<name>A0A3S3UQE6_9RHOB</name>
<evidence type="ECO:0000256" key="4">
    <source>
        <dbReference type="ARBA" id="ARBA00023163"/>
    </source>
</evidence>
<organism evidence="6 7">
    <name type="scientific">Falsigemmobacter intermedius</name>
    <dbReference type="NCBI Taxonomy" id="1553448"/>
    <lineage>
        <taxon>Bacteria</taxon>
        <taxon>Pseudomonadati</taxon>
        <taxon>Pseudomonadota</taxon>
        <taxon>Alphaproteobacteria</taxon>
        <taxon>Rhodobacterales</taxon>
        <taxon>Paracoccaceae</taxon>
        <taxon>Falsigemmobacter</taxon>
    </lineage>
</organism>
<dbReference type="Gene3D" id="1.10.10.10">
    <property type="entry name" value="Winged helix-like DNA-binding domain superfamily/Winged helix DNA-binding domain"/>
    <property type="match status" value="1"/>
</dbReference>
<dbReference type="InterPro" id="IPR000847">
    <property type="entry name" value="LysR_HTH_N"/>
</dbReference>
<comment type="similarity">
    <text evidence="1">Belongs to the LysR transcriptional regulatory family.</text>
</comment>
<dbReference type="SUPFAM" id="SSF53850">
    <property type="entry name" value="Periplasmic binding protein-like II"/>
    <property type="match status" value="1"/>
</dbReference>
<dbReference type="GO" id="GO:0003700">
    <property type="term" value="F:DNA-binding transcription factor activity"/>
    <property type="evidence" value="ECO:0007669"/>
    <property type="project" value="InterPro"/>
</dbReference>
<sequence>MARSRRFIPSISQLSAFEAVLRTGSTAGASRDMDLSQGAISRLVQNLETQLGQRLFLRERQRLVPTVAAKAYGRDVTRALDLIARASMELSANPDGGVLSLAVLPAFSTHWLAPRMSGFLSAHPDVTVNLATRMKKFNFAAESFDAAVHFGEADWRGAGHLPLFPEVLVPCAAPSLLARHSLSGPSDVLTLPLLQIETRPGAWADWLGALGVAGPLPGGMLFDQFATMAQAAVHGLGAALLPEFHVADELASGRLTELPGGRLTGPGQYFLVWPEARADYPPLAAFRDWIAAEVSGPQAFAAGPD</sequence>
<dbReference type="GO" id="GO:0006351">
    <property type="term" value="P:DNA-templated transcription"/>
    <property type="evidence" value="ECO:0007669"/>
    <property type="project" value="TreeGrafter"/>
</dbReference>
<dbReference type="PRINTS" id="PR00039">
    <property type="entry name" value="HTHLYSR"/>
</dbReference>
<dbReference type="OrthoDB" id="5526340at2"/>
<dbReference type="InterPro" id="IPR058163">
    <property type="entry name" value="LysR-type_TF_proteobact-type"/>
</dbReference>
<dbReference type="Pfam" id="PF00126">
    <property type="entry name" value="HTH_1"/>
    <property type="match status" value="1"/>
</dbReference>
<evidence type="ECO:0000256" key="3">
    <source>
        <dbReference type="ARBA" id="ARBA00023125"/>
    </source>
</evidence>
<dbReference type="PROSITE" id="PS50931">
    <property type="entry name" value="HTH_LYSR"/>
    <property type="match status" value="1"/>
</dbReference>
<evidence type="ECO:0000313" key="7">
    <source>
        <dbReference type="Proteomes" id="UP000287168"/>
    </source>
</evidence>
<keyword evidence="4" id="KW-0804">Transcription</keyword>
<dbReference type="RefSeq" id="WP_128490417.1">
    <property type="nucleotide sequence ID" value="NZ_JBHLXB010000006.1"/>
</dbReference>
<dbReference type="Proteomes" id="UP000287168">
    <property type="component" value="Unassembled WGS sequence"/>
</dbReference>
<comment type="caution">
    <text evidence="6">The sequence shown here is derived from an EMBL/GenBank/DDBJ whole genome shotgun (WGS) entry which is preliminary data.</text>
</comment>
<dbReference type="SUPFAM" id="SSF46785">
    <property type="entry name" value="Winged helix' DNA-binding domain"/>
    <property type="match status" value="1"/>
</dbReference>
<dbReference type="Gene3D" id="3.40.190.10">
    <property type="entry name" value="Periplasmic binding protein-like II"/>
    <property type="match status" value="2"/>
</dbReference>
<proteinExistence type="inferred from homology"/>
<accession>A0A3S3UQE6</accession>
<dbReference type="InterPro" id="IPR036388">
    <property type="entry name" value="WH-like_DNA-bd_sf"/>
</dbReference>
<dbReference type="PANTHER" id="PTHR30537:SF26">
    <property type="entry name" value="GLYCINE CLEAVAGE SYSTEM TRANSCRIPTIONAL ACTIVATOR"/>
    <property type="match status" value="1"/>
</dbReference>
<dbReference type="InterPro" id="IPR036390">
    <property type="entry name" value="WH_DNA-bd_sf"/>
</dbReference>
<keyword evidence="3" id="KW-0238">DNA-binding</keyword>
<evidence type="ECO:0000256" key="1">
    <source>
        <dbReference type="ARBA" id="ARBA00009437"/>
    </source>
</evidence>